<reference evidence="1" key="2">
    <citation type="submission" date="2020-11" db="EMBL/GenBank/DDBJ databases">
        <authorList>
            <person name="McCartney M.A."/>
            <person name="Auch B."/>
            <person name="Kono T."/>
            <person name="Mallez S."/>
            <person name="Becker A."/>
            <person name="Gohl D.M."/>
            <person name="Silverstein K.A.T."/>
            <person name="Koren S."/>
            <person name="Bechman K.B."/>
            <person name="Herman A."/>
            <person name="Abrahante J.E."/>
            <person name="Garbe J."/>
        </authorList>
    </citation>
    <scope>NUCLEOTIDE SEQUENCE</scope>
    <source>
        <strain evidence="1">Duluth1</strain>
        <tissue evidence="1">Whole animal</tissue>
    </source>
</reference>
<dbReference type="EMBL" id="JAIWYP010000009">
    <property type="protein sequence ID" value="KAH3775020.1"/>
    <property type="molecule type" value="Genomic_DNA"/>
</dbReference>
<protein>
    <submittedName>
        <fullName evidence="1">Uncharacterized protein</fullName>
    </submittedName>
</protein>
<gene>
    <name evidence="1" type="ORF">DPMN_176416</name>
</gene>
<organism evidence="1 2">
    <name type="scientific">Dreissena polymorpha</name>
    <name type="common">Zebra mussel</name>
    <name type="synonym">Mytilus polymorpha</name>
    <dbReference type="NCBI Taxonomy" id="45954"/>
    <lineage>
        <taxon>Eukaryota</taxon>
        <taxon>Metazoa</taxon>
        <taxon>Spiralia</taxon>
        <taxon>Lophotrochozoa</taxon>
        <taxon>Mollusca</taxon>
        <taxon>Bivalvia</taxon>
        <taxon>Autobranchia</taxon>
        <taxon>Heteroconchia</taxon>
        <taxon>Euheterodonta</taxon>
        <taxon>Imparidentia</taxon>
        <taxon>Neoheterodontei</taxon>
        <taxon>Myida</taxon>
        <taxon>Dreissenoidea</taxon>
        <taxon>Dreissenidae</taxon>
        <taxon>Dreissena</taxon>
    </lineage>
</organism>
<reference evidence="1" key="1">
    <citation type="journal article" date="2019" name="bioRxiv">
        <title>The Genome of the Zebra Mussel, Dreissena polymorpha: A Resource for Invasive Species Research.</title>
        <authorList>
            <person name="McCartney M.A."/>
            <person name="Auch B."/>
            <person name="Kono T."/>
            <person name="Mallez S."/>
            <person name="Zhang Y."/>
            <person name="Obille A."/>
            <person name="Becker A."/>
            <person name="Abrahante J.E."/>
            <person name="Garbe J."/>
            <person name="Badalamenti J.P."/>
            <person name="Herman A."/>
            <person name="Mangelson H."/>
            <person name="Liachko I."/>
            <person name="Sullivan S."/>
            <person name="Sone E.D."/>
            <person name="Koren S."/>
            <person name="Silverstein K.A.T."/>
            <person name="Beckman K.B."/>
            <person name="Gohl D.M."/>
        </authorList>
    </citation>
    <scope>NUCLEOTIDE SEQUENCE</scope>
    <source>
        <strain evidence="1">Duluth1</strain>
        <tissue evidence="1">Whole animal</tissue>
    </source>
</reference>
<evidence type="ECO:0000313" key="2">
    <source>
        <dbReference type="Proteomes" id="UP000828390"/>
    </source>
</evidence>
<sequence length="59" mass="6539">MWSDGGLLHTGVQCDSRSMYQRLFSSSHGGLIVLEEKVMVCDVFHSGLELVLVCVKQLV</sequence>
<proteinExistence type="predicted"/>
<name>A0A9D4EAY3_DREPO</name>
<comment type="caution">
    <text evidence="1">The sequence shown here is derived from an EMBL/GenBank/DDBJ whole genome shotgun (WGS) entry which is preliminary data.</text>
</comment>
<dbReference type="AlphaFoldDB" id="A0A9D4EAY3"/>
<evidence type="ECO:0000313" key="1">
    <source>
        <dbReference type="EMBL" id="KAH3775020.1"/>
    </source>
</evidence>
<dbReference type="Proteomes" id="UP000828390">
    <property type="component" value="Unassembled WGS sequence"/>
</dbReference>
<accession>A0A9D4EAY3</accession>
<keyword evidence="2" id="KW-1185">Reference proteome</keyword>